<reference evidence="4 5" key="1">
    <citation type="submission" date="2021-01" db="EMBL/GenBank/DDBJ databases">
        <title>Streptomyces acididurans sp. nov., isolated from a peat swamp forest soil.</title>
        <authorList>
            <person name="Chantavorakit T."/>
            <person name="Duangmal K."/>
        </authorList>
    </citation>
    <scope>NUCLEOTIDE SEQUENCE [LARGE SCALE GENOMIC DNA]</scope>
    <source>
        <strain evidence="4 5">KK5PA1</strain>
    </source>
</reference>
<organism evidence="4 5">
    <name type="scientific">Actinacidiphila acididurans</name>
    <dbReference type="NCBI Taxonomy" id="2784346"/>
    <lineage>
        <taxon>Bacteria</taxon>
        <taxon>Bacillati</taxon>
        <taxon>Actinomycetota</taxon>
        <taxon>Actinomycetes</taxon>
        <taxon>Kitasatosporales</taxon>
        <taxon>Streptomycetaceae</taxon>
        <taxon>Actinacidiphila</taxon>
    </lineage>
</organism>
<dbReference type="SUPFAM" id="SSF53335">
    <property type="entry name" value="S-adenosyl-L-methionine-dependent methyltransferases"/>
    <property type="match status" value="1"/>
</dbReference>
<dbReference type="EMBL" id="JADKYB010000013">
    <property type="protein sequence ID" value="MBM9507574.1"/>
    <property type="molecule type" value="Genomic_DNA"/>
</dbReference>
<feature type="domain" description="Methyltransferase" evidence="3">
    <location>
        <begin position="36"/>
        <end position="129"/>
    </location>
</feature>
<evidence type="ECO:0000313" key="5">
    <source>
        <dbReference type="Proteomes" id="UP000749040"/>
    </source>
</evidence>
<dbReference type="Gene3D" id="3.40.50.150">
    <property type="entry name" value="Vaccinia Virus protein VP39"/>
    <property type="match status" value="1"/>
</dbReference>
<gene>
    <name evidence="4" type="ORF">ITX44_24130</name>
</gene>
<comment type="caution">
    <text evidence="4">The sequence shown here is derived from an EMBL/GenBank/DDBJ whole genome shotgun (WGS) entry which is preliminary data.</text>
</comment>
<keyword evidence="1 4" id="KW-0489">Methyltransferase</keyword>
<evidence type="ECO:0000259" key="3">
    <source>
        <dbReference type="Pfam" id="PF13649"/>
    </source>
</evidence>
<evidence type="ECO:0000313" key="4">
    <source>
        <dbReference type="EMBL" id="MBM9507574.1"/>
    </source>
</evidence>
<proteinExistence type="predicted"/>
<dbReference type="PANTHER" id="PTHR43861:SF1">
    <property type="entry name" value="TRANS-ACONITATE 2-METHYLTRANSFERASE"/>
    <property type="match status" value="1"/>
</dbReference>
<protein>
    <submittedName>
        <fullName evidence="4">Methyltransferase domain-containing protein</fullName>
    </submittedName>
</protein>
<dbReference type="PANTHER" id="PTHR43861">
    <property type="entry name" value="TRANS-ACONITATE 2-METHYLTRANSFERASE-RELATED"/>
    <property type="match status" value="1"/>
</dbReference>
<dbReference type="Pfam" id="PF13649">
    <property type="entry name" value="Methyltransf_25"/>
    <property type="match status" value="1"/>
</dbReference>
<dbReference type="InterPro" id="IPR029063">
    <property type="entry name" value="SAM-dependent_MTases_sf"/>
</dbReference>
<dbReference type="GO" id="GO:0032259">
    <property type="term" value="P:methylation"/>
    <property type="evidence" value="ECO:0007669"/>
    <property type="project" value="UniProtKB-KW"/>
</dbReference>
<evidence type="ECO:0000256" key="1">
    <source>
        <dbReference type="ARBA" id="ARBA00022603"/>
    </source>
</evidence>
<accession>A0ABS2TW56</accession>
<dbReference type="Proteomes" id="UP000749040">
    <property type="component" value="Unassembled WGS sequence"/>
</dbReference>
<dbReference type="GO" id="GO:0008168">
    <property type="term" value="F:methyltransferase activity"/>
    <property type="evidence" value="ECO:0007669"/>
    <property type="project" value="UniProtKB-KW"/>
</dbReference>
<dbReference type="CDD" id="cd02440">
    <property type="entry name" value="AdoMet_MTases"/>
    <property type="match status" value="1"/>
</dbReference>
<name>A0ABS2TW56_9ACTN</name>
<sequence length="249" mass="26928">MTRDWDATTYDALPLPHLRWGRRTLDRLAPRGDERVLDAGCGTGRDTEGLLDLLPHGRVVAVDGSVRMLDRLRERLAGRLDRVEVVHADLTGPLPFEGEVDAVFSVAAFHWIEDHAALFASLAARMRPGARLVAECGGRGNIDAVNAAVADVLGTRSDTWEFAGVDDTRQRLKAAGFTDIDVTLRPDPAVFEPGAQLEAFLATVILGPYLDDMAEDEHAPFVTAVAARLAEPVADYVRLEIGAVRGPGS</sequence>
<dbReference type="RefSeq" id="WP_205359431.1">
    <property type="nucleotide sequence ID" value="NZ_JADKYB010000013.1"/>
</dbReference>
<keyword evidence="2" id="KW-0808">Transferase</keyword>
<keyword evidence="5" id="KW-1185">Reference proteome</keyword>
<dbReference type="InterPro" id="IPR041698">
    <property type="entry name" value="Methyltransf_25"/>
</dbReference>
<evidence type="ECO:0000256" key="2">
    <source>
        <dbReference type="ARBA" id="ARBA00022679"/>
    </source>
</evidence>